<keyword evidence="3" id="KW-0479">Metal-binding</keyword>
<evidence type="ECO:0000256" key="2">
    <source>
        <dbReference type="ARBA" id="ARBA00001946"/>
    </source>
</evidence>
<evidence type="ECO:0000256" key="7">
    <source>
        <dbReference type="ARBA" id="ARBA00023080"/>
    </source>
</evidence>
<comment type="cofactor">
    <cofactor evidence="1">
        <name>Mn(2+)</name>
        <dbReference type="ChEBI" id="CHEBI:29035"/>
    </cofactor>
</comment>
<gene>
    <name evidence="13" type="ORF">Edafosvirus5_41</name>
</gene>
<reference evidence="13" key="1">
    <citation type="submission" date="2018-10" db="EMBL/GenBank/DDBJ databases">
        <title>Hidden diversity of soil giant viruses.</title>
        <authorList>
            <person name="Schulz F."/>
            <person name="Alteio L."/>
            <person name="Goudeau D."/>
            <person name="Ryan E.M."/>
            <person name="Malmstrom R.R."/>
            <person name="Blanchard J."/>
            <person name="Woyke T."/>
        </authorList>
    </citation>
    <scope>NUCLEOTIDE SEQUENCE</scope>
    <source>
        <strain evidence="13">EDV1</strain>
    </source>
</reference>
<dbReference type="InterPro" id="IPR029001">
    <property type="entry name" value="ITPase-like_fam"/>
</dbReference>
<evidence type="ECO:0000256" key="4">
    <source>
        <dbReference type="ARBA" id="ARBA00022741"/>
    </source>
</evidence>
<keyword evidence="6" id="KW-0460">Magnesium</keyword>
<evidence type="ECO:0000256" key="1">
    <source>
        <dbReference type="ARBA" id="ARBA00001936"/>
    </source>
</evidence>
<evidence type="ECO:0000256" key="9">
    <source>
        <dbReference type="ARBA" id="ARBA00038901"/>
    </source>
</evidence>
<comment type="catalytic activity">
    <reaction evidence="11">
        <text>XTP + H2O = XDP + phosphate + H(+)</text>
        <dbReference type="Rhea" id="RHEA:28406"/>
        <dbReference type="ChEBI" id="CHEBI:15377"/>
        <dbReference type="ChEBI" id="CHEBI:15378"/>
        <dbReference type="ChEBI" id="CHEBI:43474"/>
        <dbReference type="ChEBI" id="CHEBI:59884"/>
        <dbReference type="ChEBI" id="CHEBI:61314"/>
        <dbReference type="EC" id="3.6.1.73"/>
    </reaction>
</comment>
<dbReference type="Pfam" id="PF01931">
    <property type="entry name" value="NTPase_I-T"/>
    <property type="match status" value="1"/>
</dbReference>
<protein>
    <recommendedName>
        <fullName evidence="9">inosine/xanthosine triphosphatase</fullName>
        <ecNumber evidence="9">3.6.1.73</ecNumber>
    </recommendedName>
</protein>
<accession>A0A3G4ZX02</accession>
<organism evidence="13">
    <name type="scientific">Edafosvirus sp</name>
    <dbReference type="NCBI Taxonomy" id="2487765"/>
    <lineage>
        <taxon>Viruses</taxon>
        <taxon>Varidnaviria</taxon>
        <taxon>Bamfordvirae</taxon>
        <taxon>Nucleocytoviricota</taxon>
        <taxon>Megaviricetes</taxon>
        <taxon>Imitervirales</taxon>
        <taxon>Mimiviridae</taxon>
        <taxon>Klosneuvirinae</taxon>
    </lineage>
</organism>
<comment type="catalytic activity">
    <reaction evidence="10">
        <text>ITP + H2O = IDP + phosphate + H(+)</text>
        <dbReference type="Rhea" id="RHEA:28330"/>
        <dbReference type="ChEBI" id="CHEBI:15377"/>
        <dbReference type="ChEBI" id="CHEBI:15378"/>
        <dbReference type="ChEBI" id="CHEBI:43474"/>
        <dbReference type="ChEBI" id="CHEBI:58280"/>
        <dbReference type="ChEBI" id="CHEBI:61402"/>
        <dbReference type="EC" id="3.6.1.73"/>
    </reaction>
</comment>
<dbReference type="GO" id="GO:0009117">
    <property type="term" value="P:nucleotide metabolic process"/>
    <property type="evidence" value="ECO:0007669"/>
    <property type="project" value="UniProtKB-KW"/>
</dbReference>
<evidence type="ECO:0000256" key="8">
    <source>
        <dbReference type="ARBA" id="ARBA00023211"/>
    </source>
</evidence>
<dbReference type="GO" id="GO:0103023">
    <property type="term" value="F:ITPase activity"/>
    <property type="evidence" value="ECO:0007669"/>
    <property type="project" value="UniProtKB-EC"/>
</dbReference>
<dbReference type="GO" id="GO:0000166">
    <property type="term" value="F:nucleotide binding"/>
    <property type="evidence" value="ECO:0007669"/>
    <property type="project" value="UniProtKB-KW"/>
</dbReference>
<dbReference type="SUPFAM" id="SSF52972">
    <property type="entry name" value="ITPase-like"/>
    <property type="match status" value="1"/>
</dbReference>
<dbReference type="PANTHER" id="PTHR34699:SF2">
    <property type="entry name" value="NON-CANONICAL PURINE NTP PHOSPHATASE_PRRC1 DOMAIN-CONTAINING PROTEIN"/>
    <property type="match status" value="1"/>
</dbReference>
<dbReference type="GO" id="GO:0046872">
    <property type="term" value="F:metal ion binding"/>
    <property type="evidence" value="ECO:0007669"/>
    <property type="project" value="UniProtKB-KW"/>
</dbReference>
<evidence type="ECO:0000256" key="3">
    <source>
        <dbReference type="ARBA" id="ARBA00022723"/>
    </source>
</evidence>
<dbReference type="PANTHER" id="PTHR34699">
    <property type="match status" value="1"/>
</dbReference>
<evidence type="ECO:0000256" key="11">
    <source>
        <dbReference type="ARBA" id="ARBA00048781"/>
    </source>
</evidence>
<dbReference type="InterPro" id="IPR026533">
    <property type="entry name" value="NTPase/PRRC1"/>
</dbReference>
<feature type="domain" description="Non-canonical purine NTP phosphatase/PRRC1" evidence="12">
    <location>
        <begin position="18"/>
        <end position="137"/>
    </location>
</feature>
<dbReference type="Gene3D" id="3.90.950.10">
    <property type="match status" value="1"/>
</dbReference>
<evidence type="ECO:0000256" key="5">
    <source>
        <dbReference type="ARBA" id="ARBA00022801"/>
    </source>
</evidence>
<evidence type="ECO:0000256" key="6">
    <source>
        <dbReference type="ARBA" id="ARBA00022842"/>
    </source>
</evidence>
<keyword evidence="5" id="KW-0378">Hydrolase</keyword>
<evidence type="ECO:0000256" key="10">
    <source>
        <dbReference type="ARBA" id="ARBA00048174"/>
    </source>
</evidence>
<dbReference type="EC" id="3.6.1.73" evidence="9"/>
<name>A0A3G4ZX02_9VIRU</name>
<sequence>MSKIIAVGSGTGLKPSCVADVFPGYKIIAIPVQSGVNEQPIGCDETKKGAINRAEKALEKEPNAVFSFGIENGLVNDKDNGWIDVACIICICPNQQIIEKWSDSVNVPITWMKHVASTDVTYVRQVKDKIPELKDVDLHDPHYYLTDKKKSRKMFLVETLELIKKEYLTDK</sequence>
<dbReference type="InterPro" id="IPR050299">
    <property type="entry name" value="YjjX_NTPase"/>
</dbReference>
<evidence type="ECO:0000259" key="12">
    <source>
        <dbReference type="Pfam" id="PF01931"/>
    </source>
</evidence>
<keyword evidence="4" id="KW-0547">Nucleotide-binding</keyword>
<dbReference type="GO" id="GO:0006772">
    <property type="term" value="P:thiamine metabolic process"/>
    <property type="evidence" value="ECO:0007669"/>
    <property type="project" value="TreeGrafter"/>
</dbReference>
<proteinExistence type="predicted"/>
<evidence type="ECO:0000313" key="13">
    <source>
        <dbReference type="EMBL" id="AYV78123.1"/>
    </source>
</evidence>
<dbReference type="EMBL" id="MK072070">
    <property type="protein sequence ID" value="AYV78123.1"/>
    <property type="molecule type" value="Genomic_DNA"/>
</dbReference>
<keyword evidence="7" id="KW-0546">Nucleotide metabolism</keyword>
<comment type="cofactor">
    <cofactor evidence="2">
        <name>Mg(2+)</name>
        <dbReference type="ChEBI" id="CHEBI:18420"/>
    </cofactor>
</comment>
<keyword evidence="8" id="KW-0464">Manganese</keyword>